<feature type="region of interest" description="Disordered" evidence="1">
    <location>
        <begin position="1012"/>
        <end position="1044"/>
    </location>
</feature>
<dbReference type="SUPFAM" id="SSF82693">
    <property type="entry name" value="Multidrug efflux transporter AcrB pore domain, PN1, PN2, PC1 and PC2 subdomains"/>
    <property type="match status" value="2"/>
</dbReference>
<feature type="transmembrane region" description="Helical" evidence="2">
    <location>
        <begin position="910"/>
        <end position="929"/>
    </location>
</feature>
<feature type="transmembrane region" description="Helical" evidence="2">
    <location>
        <begin position="460"/>
        <end position="487"/>
    </location>
</feature>
<accession>A0ABQ4NR12</accession>
<sequence>MMKTLARLSVTRPLYGWLLILFALFGGAFGYMAVGKLEDPTFTLKSALVITPYPGATAAEVATEVSEVLETEIQQMDEVKKITSRNAPGLSVIEVEAKDRYDGGDLPQVWDDLRDRVQNASGRLPAGALPPSVNDDFGDVYGLYYAVSAPGYSDADIHEIATFLRREVLAVNGVANAEILGLPEEAIFVDLDNRVLAQAGIAPDSILNAIATATDVVPTGTATVSDRQQRIAPPIADDSLSDIAAIPFGIDSGIVNLRDLAEVSRQRVDDPSHIIRHNGVEAFTLGVAGLQSLNIVTVGDRIEAKLADAMERLPVGVTVEPVYQQHRVVDEASTGFLTSLGLSVAVVIAVLALFMGLRAAAVVGLSLLLTVTATFFAMYLFDIKVERISLGALIIAMGMLVDNAIVVAEAMQQRMRRGDTASDAAEEAVGRTGIPLFGATVIGIMAFAGIGLSPDASGEFLFSLFAVIGLSLMLSWLFAVTVTPLLASYIFQRGGLAEGEDAYGGRLFGAYRWLVRGALRVRWLVIVALIGTTVACVGLMGGVKQQFFPPATTPLFYLELKAAQGTAIDATAEQMTVLEDWLLARDDVEAVTTSVGRGLTRFILTYEPEAPEPSYGELVIRAASIEAIPALRADLDLFAARALPQSQVTTKRIIYGPPVPADIEARFSGPDANVLRDLAQQAQAILRDVPELHTETTDWHQREVVTRPIYAEDRALAAGIQRADVATAIALVTDGVPAGTYRERERQIDIIVRADQAGDGAEGVLLDQPVWSPAAQTYVPLAQAIDGFEVLSRDTLIERRNRVPTITVQANVIDGLTPPQVFGTVRPLIEAIDLPQGYSLAWGGEFESAGEAQASLGKQMPLSFGIMLLITILLFGKLRQTAVIWTIVPMAVNGVAIGLTVTGLPFSFTALLGLLSLSGMLIKNAIVLVEEIDAQKADGLPQSKAVIEASTSRLRPVVLAAATTILGMVPLLGDSFFAAMAVTIMGGLAFATVLTLLGVPVLYHTYLRAERRAEQAGRDAGPKDAEPKDSQTGPDQPPLRVAAE</sequence>
<feature type="transmembrane region" description="Helical" evidence="2">
    <location>
        <begin position="954"/>
        <end position="972"/>
    </location>
</feature>
<dbReference type="Gene3D" id="3.30.2090.10">
    <property type="entry name" value="Multidrug efflux transporter AcrB TolC docking domain, DN and DC subdomains"/>
    <property type="match status" value="2"/>
</dbReference>
<keyword evidence="2" id="KW-0472">Membrane</keyword>
<evidence type="ECO:0000313" key="3">
    <source>
        <dbReference type="EMBL" id="GIT96849.1"/>
    </source>
</evidence>
<dbReference type="PRINTS" id="PR00702">
    <property type="entry name" value="ACRIFLAVINRP"/>
</dbReference>
<keyword evidence="4" id="KW-1185">Reference proteome</keyword>
<evidence type="ECO:0000313" key="4">
    <source>
        <dbReference type="Proteomes" id="UP000786693"/>
    </source>
</evidence>
<dbReference type="PANTHER" id="PTHR32063">
    <property type="match status" value="1"/>
</dbReference>
<evidence type="ECO:0000256" key="1">
    <source>
        <dbReference type="SAM" id="MobiDB-lite"/>
    </source>
</evidence>
<dbReference type="Gene3D" id="3.30.70.1320">
    <property type="entry name" value="Multidrug efflux transporter AcrB pore domain like"/>
    <property type="match status" value="1"/>
</dbReference>
<gene>
    <name evidence="3" type="ORF">JANAI62_34720</name>
</gene>
<feature type="transmembrane region" description="Helical" evidence="2">
    <location>
        <begin position="387"/>
        <end position="408"/>
    </location>
</feature>
<dbReference type="Proteomes" id="UP000786693">
    <property type="component" value="Unassembled WGS sequence"/>
</dbReference>
<keyword evidence="2" id="KW-0812">Transmembrane</keyword>
<dbReference type="InterPro" id="IPR027463">
    <property type="entry name" value="AcrB_DN_DC_subdom"/>
</dbReference>
<reference evidence="3 4" key="1">
    <citation type="submission" date="2021-05" db="EMBL/GenBank/DDBJ databases">
        <title>Bacteria Genome sequencing.</title>
        <authorList>
            <person name="Takabe Y."/>
            <person name="Nakajima Y."/>
            <person name="Suzuki S."/>
            <person name="Shiozaki T."/>
        </authorList>
    </citation>
    <scope>NUCLEOTIDE SEQUENCE [LARGE SCALE GENOMIC DNA]</scope>
    <source>
        <strain evidence="3 4">AI_62</strain>
    </source>
</reference>
<dbReference type="Gene3D" id="3.30.70.1440">
    <property type="entry name" value="Multidrug efflux transporter AcrB pore domain"/>
    <property type="match status" value="1"/>
</dbReference>
<keyword evidence="2" id="KW-1133">Transmembrane helix</keyword>
<feature type="transmembrane region" description="Helical" evidence="2">
    <location>
        <begin position="883"/>
        <end position="904"/>
    </location>
</feature>
<dbReference type="EMBL" id="BPFH01000008">
    <property type="protein sequence ID" value="GIT96849.1"/>
    <property type="molecule type" value="Genomic_DNA"/>
</dbReference>
<feature type="compositionally biased region" description="Basic and acidic residues" evidence="1">
    <location>
        <begin position="1012"/>
        <end position="1029"/>
    </location>
</feature>
<comment type="caution">
    <text evidence="3">The sequence shown here is derived from an EMBL/GenBank/DDBJ whole genome shotgun (WGS) entry which is preliminary data.</text>
</comment>
<feature type="transmembrane region" description="Helical" evidence="2">
    <location>
        <begin position="521"/>
        <end position="543"/>
    </location>
</feature>
<feature type="transmembrane region" description="Helical" evidence="2">
    <location>
        <begin position="860"/>
        <end position="876"/>
    </location>
</feature>
<dbReference type="Gene3D" id="1.20.1640.10">
    <property type="entry name" value="Multidrug efflux transporter AcrB transmembrane domain"/>
    <property type="match status" value="2"/>
</dbReference>
<dbReference type="PANTHER" id="PTHR32063:SF18">
    <property type="entry name" value="CATION EFFLUX SYSTEM PROTEIN"/>
    <property type="match status" value="1"/>
</dbReference>
<protein>
    <submittedName>
        <fullName evidence="3">Multidrug transporter AcrB</fullName>
    </submittedName>
</protein>
<feature type="transmembrane region" description="Helical" evidence="2">
    <location>
        <begin position="361"/>
        <end position="381"/>
    </location>
</feature>
<evidence type="ECO:0000256" key="2">
    <source>
        <dbReference type="SAM" id="Phobius"/>
    </source>
</evidence>
<organism evidence="3 4">
    <name type="scientific">Jannaschia pagri</name>
    <dbReference type="NCBI Taxonomy" id="2829797"/>
    <lineage>
        <taxon>Bacteria</taxon>
        <taxon>Pseudomonadati</taxon>
        <taxon>Pseudomonadota</taxon>
        <taxon>Alphaproteobacteria</taxon>
        <taxon>Rhodobacterales</taxon>
        <taxon>Roseobacteraceae</taxon>
        <taxon>Jannaschia</taxon>
    </lineage>
</organism>
<name>A0ABQ4NR12_9RHOB</name>
<feature type="transmembrane region" description="Helical" evidence="2">
    <location>
        <begin position="335"/>
        <end position="354"/>
    </location>
</feature>
<feature type="transmembrane region" description="Helical" evidence="2">
    <location>
        <begin position="428"/>
        <end position="448"/>
    </location>
</feature>
<dbReference type="SUPFAM" id="SSF82866">
    <property type="entry name" value="Multidrug efflux transporter AcrB transmembrane domain"/>
    <property type="match status" value="2"/>
</dbReference>
<dbReference type="InterPro" id="IPR001036">
    <property type="entry name" value="Acrflvin-R"/>
</dbReference>
<dbReference type="Gene3D" id="3.30.70.1430">
    <property type="entry name" value="Multidrug efflux transporter AcrB pore domain"/>
    <property type="match status" value="2"/>
</dbReference>
<proteinExistence type="predicted"/>
<dbReference type="SUPFAM" id="SSF82714">
    <property type="entry name" value="Multidrug efflux transporter AcrB TolC docking domain, DN and DC subdomains"/>
    <property type="match status" value="2"/>
</dbReference>
<dbReference type="Pfam" id="PF00873">
    <property type="entry name" value="ACR_tran"/>
    <property type="match status" value="1"/>
</dbReference>
<feature type="transmembrane region" description="Helical" evidence="2">
    <location>
        <begin position="978"/>
        <end position="1003"/>
    </location>
</feature>